<dbReference type="InterPro" id="IPR051324">
    <property type="entry name" value="Stress/Tellurium_Resist"/>
</dbReference>
<comment type="similarity">
    <text evidence="1">Belongs to the CAPAB/TerDEXZ family.</text>
</comment>
<dbReference type="CDD" id="cd06974">
    <property type="entry name" value="TerD_like"/>
    <property type="match status" value="1"/>
</dbReference>
<feature type="region of interest" description="Disordered" evidence="2">
    <location>
        <begin position="135"/>
        <end position="174"/>
    </location>
</feature>
<evidence type="ECO:0000256" key="2">
    <source>
        <dbReference type="SAM" id="MobiDB-lite"/>
    </source>
</evidence>
<keyword evidence="5" id="KW-1185">Reference proteome</keyword>
<reference evidence="4" key="1">
    <citation type="submission" date="2021-01" db="EMBL/GenBank/DDBJ databases">
        <title>YIM 132084 draft genome.</title>
        <authorList>
            <person name="An D."/>
        </authorList>
    </citation>
    <scope>NUCLEOTIDE SEQUENCE</scope>
    <source>
        <strain evidence="4">YIM 132084</strain>
    </source>
</reference>
<dbReference type="EMBL" id="JAERWK010000021">
    <property type="protein sequence ID" value="MBM9468827.1"/>
    <property type="molecule type" value="Genomic_DNA"/>
</dbReference>
<feature type="region of interest" description="Disordered" evidence="2">
    <location>
        <begin position="186"/>
        <end position="222"/>
    </location>
</feature>
<organism evidence="4 5">
    <name type="scientific">Nakamurella leprariae</name>
    <dbReference type="NCBI Taxonomy" id="2803911"/>
    <lineage>
        <taxon>Bacteria</taxon>
        <taxon>Bacillati</taxon>
        <taxon>Actinomycetota</taxon>
        <taxon>Actinomycetes</taxon>
        <taxon>Nakamurellales</taxon>
        <taxon>Nakamurellaceae</taxon>
        <taxon>Nakamurella</taxon>
    </lineage>
</organism>
<evidence type="ECO:0000259" key="3">
    <source>
        <dbReference type="Pfam" id="PF02342"/>
    </source>
</evidence>
<evidence type="ECO:0000313" key="4">
    <source>
        <dbReference type="EMBL" id="MBM9468827.1"/>
    </source>
</evidence>
<dbReference type="AlphaFoldDB" id="A0A938YDR1"/>
<feature type="compositionally biased region" description="Pro residues" evidence="2">
    <location>
        <begin position="138"/>
        <end position="154"/>
    </location>
</feature>
<dbReference type="PANTHER" id="PTHR32097:SF4">
    <property type="entry name" value="GENERAL STRESS PROTEIN 16U"/>
    <property type="match status" value="1"/>
</dbReference>
<dbReference type="Gene3D" id="2.60.60.30">
    <property type="entry name" value="sav2460 like domains"/>
    <property type="match status" value="1"/>
</dbReference>
<evidence type="ECO:0000256" key="1">
    <source>
        <dbReference type="ARBA" id="ARBA00008775"/>
    </source>
</evidence>
<protein>
    <submittedName>
        <fullName evidence="4">TerD family protein</fullName>
    </submittedName>
</protein>
<sequence length="222" mass="22432">MVFQLTADRTVRDDADFVFFNQPASPEGAVRLAGSDRLTVDLSRVPSVVEILAVAVALDDAQPGSLAGVAGLGVRTSWSGGGIDAPAQGLTTERAAVLLELYRRVGAWKVRCVSQGWAGGLAALATEHGVQVDAAPEPAAPVPPPRPVQPPAPPRAAVAAPARDDRPAARRAAFAPATVPSVALVSAPPIAPGGFPPPGGQPPPTPAGPFPRVVAGFPPPGT</sequence>
<name>A0A938YDR1_9ACTN</name>
<dbReference type="Pfam" id="PF02342">
    <property type="entry name" value="TerD"/>
    <property type="match status" value="1"/>
</dbReference>
<proteinExistence type="inferred from homology"/>
<dbReference type="Proteomes" id="UP000663792">
    <property type="component" value="Unassembled WGS sequence"/>
</dbReference>
<dbReference type="InterPro" id="IPR003325">
    <property type="entry name" value="TerD"/>
</dbReference>
<feature type="domain" description="TerD" evidence="3">
    <location>
        <begin position="2"/>
        <end position="128"/>
    </location>
</feature>
<dbReference type="PANTHER" id="PTHR32097">
    <property type="entry name" value="CAMP-BINDING PROTEIN 1-RELATED"/>
    <property type="match status" value="1"/>
</dbReference>
<comment type="caution">
    <text evidence="4">The sequence shown here is derived from an EMBL/GenBank/DDBJ whole genome shotgun (WGS) entry which is preliminary data.</text>
</comment>
<gene>
    <name evidence="4" type="ORF">JL106_16205</name>
</gene>
<evidence type="ECO:0000313" key="5">
    <source>
        <dbReference type="Proteomes" id="UP000663792"/>
    </source>
</evidence>
<feature type="compositionally biased region" description="Pro residues" evidence="2">
    <location>
        <begin position="189"/>
        <end position="209"/>
    </location>
</feature>
<accession>A0A938YDR1</accession>